<feature type="transmembrane region" description="Helical" evidence="1">
    <location>
        <begin position="96"/>
        <end position="115"/>
    </location>
</feature>
<dbReference type="AlphaFoldDB" id="A0A1V3NBE3"/>
<dbReference type="RefSeq" id="WP_077280051.1">
    <property type="nucleotide sequence ID" value="NZ_MVBK01000108.1"/>
</dbReference>
<evidence type="ECO:0000313" key="4">
    <source>
        <dbReference type="Proteomes" id="UP000189462"/>
    </source>
</evidence>
<dbReference type="GO" id="GO:0020037">
    <property type="term" value="F:heme binding"/>
    <property type="evidence" value="ECO:0007669"/>
    <property type="project" value="InterPro"/>
</dbReference>
<dbReference type="EMBL" id="MVBK01000108">
    <property type="protein sequence ID" value="OOG22273.1"/>
    <property type="molecule type" value="Genomic_DNA"/>
</dbReference>
<feature type="transmembrane region" description="Helical" evidence="1">
    <location>
        <begin position="180"/>
        <end position="203"/>
    </location>
</feature>
<gene>
    <name evidence="3" type="ORF">B1C78_15440</name>
</gene>
<keyword evidence="1" id="KW-0812">Transmembrane</keyword>
<feature type="transmembrane region" description="Helical" evidence="1">
    <location>
        <begin position="136"/>
        <end position="154"/>
    </location>
</feature>
<feature type="transmembrane region" description="Helical" evidence="1">
    <location>
        <begin position="215"/>
        <end position="233"/>
    </location>
</feature>
<keyword evidence="3" id="KW-0378">Hydrolase</keyword>
<reference evidence="3 4" key="1">
    <citation type="submission" date="2017-02" db="EMBL/GenBank/DDBJ databases">
        <title>Genomic diversity within the haloalkaliphilic genus Thioalkalivibrio.</title>
        <authorList>
            <person name="Ahn A.-C."/>
            <person name="Meier-Kolthoff J."/>
            <person name="Overmars L."/>
            <person name="Richter M."/>
            <person name="Woyke T."/>
            <person name="Sorokin D.Y."/>
            <person name="Muyzer G."/>
        </authorList>
    </citation>
    <scope>NUCLEOTIDE SEQUENCE [LARGE SCALE GENOMIC DNA]</scope>
    <source>
        <strain evidence="3 4">ALJD</strain>
    </source>
</reference>
<keyword evidence="4" id="KW-1185">Reference proteome</keyword>
<dbReference type="GO" id="GO:0016787">
    <property type="term" value="F:hydrolase activity"/>
    <property type="evidence" value="ECO:0007669"/>
    <property type="project" value="UniProtKB-KW"/>
</dbReference>
<dbReference type="PANTHER" id="PTHR38034">
    <property type="entry name" value="INNER MEMBRANE PROTEIN YPJD"/>
    <property type="match status" value="1"/>
</dbReference>
<proteinExistence type="predicted"/>
<feature type="domain" description="Cytochrome c assembly protein" evidence="2">
    <location>
        <begin position="47"/>
        <end position="266"/>
    </location>
</feature>
<dbReference type="GO" id="GO:0017004">
    <property type="term" value="P:cytochrome complex assembly"/>
    <property type="evidence" value="ECO:0007669"/>
    <property type="project" value="InterPro"/>
</dbReference>
<dbReference type="Pfam" id="PF01578">
    <property type="entry name" value="Cytochrom_C_asm"/>
    <property type="match status" value="1"/>
</dbReference>
<organism evidence="3 4">
    <name type="scientific">Thioalkalivibrio denitrificans</name>
    <dbReference type="NCBI Taxonomy" id="108003"/>
    <lineage>
        <taxon>Bacteria</taxon>
        <taxon>Pseudomonadati</taxon>
        <taxon>Pseudomonadota</taxon>
        <taxon>Gammaproteobacteria</taxon>
        <taxon>Chromatiales</taxon>
        <taxon>Ectothiorhodospiraceae</taxon>
        <taxon>Thioalkalivibrio</taxon>
    </lineage>
</organism>
<evidence type="ECO:0000313" key="3">
    <source>
        <dbReference type="EMBL" id="OOG22273.1"/>
    </source>
</evidence>
<dbReference type="OrthoDB" id="9780793at2"/>
<dbReference type="InterPro" id="IPR002541">
    <property type="entry name" value="Cyt_c_assembly"/>
</dbReference>
<dbReference type="GO" id="GO:0005886">
    <property type="term" value="C:plasma membrane"/>
    <property type="evidence" value="ECO:0007669"/>
    <property type="project" value="TreeGrafter"/>
</dbReference>
<dbReference type="PANTHER" id="PTHR38034:SF1">
    <property type="entry name" value="INNER MEMBRANE PROTEIN YPJD"/>
    <property type="match status" value="1"/>
</dbReference>
<feature type="transmembrane region" description="Helical" evidence="1">
    <location>
        <begin position="42"/>
        <end position="58"/>
    </location>
</feature>
<evidence type="ECO:0000256" key="1">
    <source>
        <dbReference type="SAM" id="Phobius"/>
    </source>
</evidence>
<dbReference type="InterPro" id="IPR052372">
    <property type="entry name" value="YpjD/HemX"/>
</dbReference>
<feature type="transmembrane region" description="Helical" evidence="1">
    <location>
        <begin position="70"/>
        <end position="90"/>
    </location>
</feature>
<keyword evidence="1" id="KW-1133">Transmembrane helix</keyword>
<evidence type="ECO:0000259" key="2">
    <source>
        <dbReference type="Pfam" id="PF01578"/>
    </source>
</evidence>
<accession>A0A1V3NBE3</accession>
<name>A0A1V3NBE3_9GAMM</name>
<protein>
    <submittedName>
        <fullName evidence="3">Phosphohydrolase</fullName>
    </submittedName>
</protein>
<keyword evidence="1" id="KW-0472">Membrane</keyword>
<comment type="caution">
    <text evidence="3">The sequence shown here is derived from an EMBL/GenBank/DDBJ whole genome shotgun (WGS) entry which is preliminary data.</text>
</comment>
<dbReference type="STRING" id="108003.B1C78_15440"/>
<dbReference type="Proteomes" id="UP000189462">
    <property type="component" value="Unassembled WGS sequence"/>
</dbReference>
<sequence length="270" mass="28944">MPTIFPVIAILLYLGASALLATQLWQGSRDSVVPVVGRSGLLAGWSLAVVFHGVTIYGDAFTATGIDMGFFNSLSLAAWLIALLLLVASLRHPLELLGVILLPFAGLALALELAFPGPGAPTTLPPGLQIHILLSLLAYSLLAIAAIQAILLAVQNHQLHHHHPGGFIRALPPLAMMEGMLFQIIGLGFVFLSASLLTGFIYLQDLFGQHVVHKTVFSIAAWGLFATLLFGHWRFGWRGRLASRWTLGGFAALVVAYFGSKLVLELVLGR</sequence>
<feature type="transmembrane region" description="Helical" evidence="1">
    <location>
        <begin position="245"/>
        <end position="264"/>
    </location>
</feature>